<evidence type="ECO:0000256" key="5">
    <source>
        <dbReference type="ARBA" id="ARBA00022989"/>
    </source>
</evidence>
<dbReference type="InterPro" id="IPR010656">
    <property type="entry name" value="DctM"/>
</dbReference>
<dbReference type="RefSeq" id="WP_025517333.1">
    <property type="nucleotide sequence ID" value="NZ_CP016340.1"/>
</dbReference>
<dbReference type="PIRSF" id="PIRSF006066">
    <property type="entry name" value="HI0050"/>
    <property type="match status" value="1"/>
</dbReference>
<evidence type="ECO:0000313" key="10">
    <source>
        <dbReference type="Proteomes" id="UP000076825"/>
    </source>
</evidence>
<protein>
    <recommendedName>
        <fullName evidence="7">TRAP transporter large permease protein</fullName>
    </recommendedName>
</protein>
<dbReference type="eggNOG" id="COG1593">
    <property type="taxonomic scope" value="Bacteria"/>
</dbReference>
<dbReference type="GO" id="GO:0022857">
    <property type="term" value="F:transmembrane transporter activity"/>
    <property type="evidence" value="ECO:0007669"/>
    <property type="project" value="UniProtKB-UniRule"/>
</dbReference>
<comment type="subcellular location">
    <subcellularLocation>
        <location evidence="1 7">Cell inner membrane</location>
        <topology evidence="1 7">Multi-pass membrane protein</topology>
    </subcellularLocation>
</comment>
<feature type="transmembrane region" description="Helical" evidence="7">
    <location>
        <begin position="59"/>
        <end position="79"/>
    </location>
</feature>
<feature type="transmembrane region" description="Helical" evidence="7">
    <location>
        <begin position="407"/>
        <end position="434"/>
    </location>
</feature>
<feature type="transmembrane region" description="Helical" evidence="7">
    <location>
        <begin position="226"/>
        <end position="247"/>
    </location>
</feature>
<dbReference type="GO" id="GO:0005886">
    <property type="term" value="C:plasma membrane"/>
    <property type="evidence" value="ECO:0007669"/>
    <property type="project" value="UniProtKB-SubCell"/>
</dbReference>
<evidence type="ECO:0000256" key="6">
    <source>
        <dbReference type="ARBA" id="ARBA00023136"/>
    </source>
</evidence>
<evidence type="ECO:0000256" key="3">
    <source>
        <dbReference type="ARBA" id="ARBA00022519"/>
    </source>
</evidence>
<keyword evidence="4 7" id="KW-0812">Transmembrane</keyword>
<feature type="transmembrane region" description="Helical" evidence="7">
    <location>
        <begin position="6"/>
        <end position="39"/>
    </location>
</feature>
<evidence type="ECO:0000256" key="1">
    <source>
        <dbReference type="ARBA" id="ARBA00004429"/>
    </source>
</evidence>
<evidence type="ECO:0000256" key="4">
    <source>
        <dbReference type="ARBA" id="ARBA00022692"/>
    </source>
</evidence>
<evidence type="ECO:0000313" key="9">
    <source>
        <dbReference type="EMBL" id="SAI71765.1"/>
    </source>
</evidence>
<dbReference type="STRING" id="123899.SAMEA3906487_02905"/>
<dbReference type="EMBL" id="LT546645">
    <property type="protein sequence ID" value="SAI71765.1"/>
    <property type="molecule type" value="Genomic_DNA"/>
</dbReference>
<keyword evidence="5 7" id="KW-1133">Transmembrane helix</keyword>
<name>A0A157SN15_9BORD</name>
<dbReference type="OrthoDB" id="9796052at2"/>
<dbReference type="PATRIC" id="fig|123899.6.peg.2895"/>
<evidence type="ECO:0000256" key="2">
    <source>
        <dbReference type="ARBA" id="ARBA00022475"/>
    </source>
</evidence>
<comment type="function">
    <text evidence="7">Part of the tripartite ATP-independent periplasmic (TRAP) transport system.</text>
</comment>
<organism evidence="9 10">
    <name type="scientific">Bordetella trematum</name>
    <dbReference type="NCBI Taxonomy" id="123899"/>
    <lineage>
        <taxon>Bacteria</taxon>
        <taxon>Pseudomonadati</taxon>
        <taxon>Pseudomonadota</taxon>
        <taxon>Betaproteobacteria</taxon>
        <taxon>Burkholderiales</taxon>
        <taxon>Alcaligenaceae</taxon>
        <taxon>Bordetella</taxon>
    </lineage>
</organism>
<keyword evidence="6 7" id="KW-0472">Membrane</keyword>
<dbReference type="NCBIfam" id="TIGR00786">
    <property type="entry name" value="dctM"/>
    <property type="match status" value="1"/>
</dbReference>
<dbReference type="PANTHER" id="PTHR33362:SF5">
    <property type="entry name" value="C4-DICARBOXYLATE TRAP TRANSPORTER LARGE PERMEASE PROTEIN DCTM"/>
    <property type="match status" value="1"/>
</dbReference>
<reference evidence="9 10" key="1">
    <citation type="submission" date="2016-04" db="EMBL/GenBank/DDBJ databases">
        <authorList>
            <consortium name="Pathogen Informatics"/>
        </authorList>
    </citation>
    <scope>NUCLEOTIDE SEQUENCE [LARGE SCALE GENOMIC DNA]</scope>
    <source>
        <strain evidence="9 10">H044680328</strain>
    </source>
</reference>
<evidence type="ECO:0000259" key="8">
    <source>
        <dbReference type="Pfam" id="PF06808"/>
    </source>
</evidence>
<feature type="domain" description="TRAP C4-dicarboxylate transport system permease DctM subunit" evidence="8">
    <location>
        <begin position="11"/>
        <end position="430"/>
    </location>
</feature>
<evidence type="ECO:0000256" key="7">
    <source>
        <dbReference type="RuleBase" id="RU369079"/>
    </source>
</evidence>
<dbReference type="Pfam" id="PF06808">
    <property type="entry name" value="DctM"/>
    <property type="match status" value="1"/>
</dbReference>
<proteinExistence type="inferred from homology"/>
<dbReference type="KEGG" id="btrm:SAMEA390648702905"/>
<sequence>MTELEIGAWLFVITFVVLFSGIPIAFGLTAVAIGFLAIFGDPGALQAVAKTFIGELSNFALLTLPMFVVLGAAIGMSRAGRDLYESLHRWLCRLPGGLVIANIFGCGLFSAMCGSSPATAAAIGKVGIPEMLKRGVPARLATGAIAAGGTLGILIPPSITFIIYGIVTHTSIARLFLAGVIPGLALILLFAVYAWFASRSGLKRAIAARQAPPPETYTLAEKLSGLLRTLPFLGIIVAVTVFMYGGFATPSEVAAIAAFLALVLVAVVYRSLRLKDLWAIMRDATRESSMILLIIAAAALYAYMMSYLYVTQSVADWMFGWQLSHWQLILVLNLFLLLAGFFMPAVSVILMSMPIMLPVLQQSEIDLVWFAVMLTINLEIGLIHPPLGLNLFVIRGVAPQVPLREVMWGSLPFVMIMLLFIVLLAIFPAIATWLPDLLMGPA</sequence>
<feature type="transmembrane region" description="Helical" evidence="7">
    <location>
        <begin position="144"/>
        <end position="166"/>
    </location>
</feature>
<dbReference type="Proteomes" id="UP000076825">
    <property type="component" value="Chromosome 1"/>
</dbReference>
<keyword evidence="2" id="KW-1003">Cell membrane</keyword>
<comment type="similarity">
    <text evidence="7">Belongs to the TRAP transporter large permease family.</text>
</comment>
<keyword evidence="10" id="KW-1185">Reference proteome</keyword>
<dbReference type="InterPro" id="IPR004681">
    <property type="entry name" value="TRAP_DctM"/>
</dbReference>
<feature type="transmembrane region" description="Helical" evidence="7">
    <location>
        <begin position="290"/>
        <end position="310"/>
    </location>
</feature>
<gene>
    <name evidence="9" type="primary">siaT_5</name>
    <name evidence="9" type="ORF">SAMEA3906487_02905</name>
</gene>
<dbReference type="GeneID" id="56589843"/>
<feature type="transmembrane region" description="Helical" evidence="7">
    <location>
        <begin position="367"/>
        <end position="387"/>
    </location>
</feature>
<feature type="transmembrane region" description="Helical" evidence="7">
    <location>
        <begin position="99"/>
        <end position="123"/>
    </location>
</feature>
<feature type="transmembrane region" description="Helical" evidence="7">
    <location>
        <begin position="330"/>
        <end position="355"/>
    </location>
</feature>
<feature type="transmembrane region" description="Helical" evidence="7">
    <location>
        <begin position="253"/>
        <end position="269"/>
    </location>
</feature>
<dbReference type="PANTHER" id="PTHR33362">
    <property type="entry name" value="SIALIC ACID TRAP TRANSPORTER PERMEASE PROTEIN SIAT-RELATED"/>
    <property type="match status" value="1"/>
</dbReference>
<comment type="subunit">
    <text evidence="7">The complex comprises the extracytoplasmic solute receptor protein and the two transmembrane proteins.</text>
</comment>
<accession>A0A157SN15</accession>
<feature type="transmembrane region" description="Helical" evidence="7">
    <location>
        <begin position="172"/>
        <end position="196"/>
    </location>
</feature>
<keyword evidence="3 7" id="KW-0997">Cell inner membrane</keyword>
<dbReference type="AlphaFoldDB" id="A0A157SN15"/>
<keyword evidence="7" id="KW-0813">Transport</keyword>